<reference evidence="1 2" key="1">
    <citation type="journal article" date="2025" name="Microbiol. Resour. Announc.">
        <title>Draft genome sequences for Neonectria magnoliae and Neonectria punicea, canker pathogens of Liriodendron tulipifera and Acer saccharum in West Virginia.</title>
        <authorList>
            <person name="Petronek H.M."/>
            <person name="Kasson M.T."/>
            <person name="Metheny A.M."/>
            <person name="Stauder C.M."/>
            <person name="Lovett B."/>
            <person name="Lynch S.C."/>
            <person name="Garnas J.R."/>
            <person name="Kasson L.R."/>
            <person name="Stajich J.E."/>
        </authorList>
    </citation>
    <scope>NUCLEOTIDE SEQUENCE [LARGE SCALE GENOMIC DNA]</scope>
    <source>
        <strain evidence="1 2">NRRL 64651</strain>
    </source>
</reference>
<proteinExistence type="predicted"/>
<name>A0ABR1HL12_9HYPO</name>
<organism evidence="1 2">
    <name type="scientific">Neonectria magnoliae</name>
    <dbReference type="NCBI Taxonomy" id="2732573"/>
    <lineage>
        <taxon>Eukaryota</taxon>
        <taxon>Fungi</taxon>
        <taxon>Dikarya</taxon>
        <taxon>Ascomycota</taxon>
        <taxon>Pezizomycotina</taxon>
        <taxon>Sordariomycetes</taxon>
        <taxon>Hypocreomycetidae</taxon>
        <taxon>Hypocreales</taxon>
        <taxon>Nectriaceae</taxon>
        <taxon>Neonectria</taxon>
    </lineage>
</organism>
<evidence type="ECO:0000313" key="2">
    <source>
        <dbReference type="Proteomes" id="UP001498421"/>
    </source>
</evidence>
<protein>
    <submittedName>
        <fullName evidence="1">Uncharacterized protein</fullName>
    </submittedName>
</protein>
<dbReference type="Proteomes" id="UP001498421">
    <property type="component" value="Unassembled WGS sequence"/>
</dbReference>
<evidence type="ECO:0000313" key="1">
    <source>
        <dbReference type="EMBL" id="KAK7421888.1"/>
    </source>
</evidence>
<keyword evidence="2" id="KW-1185">Reference proteome</keyword>
<dbReference type="EMBL" id="JAZAVK010000115">
    <property type="protein sequence ID" value="KAK7421888.1"/>
    <property type="molecule type" value="Genomic_DNA"/>
</dbReference>
<gene>
    <name evidence="1" type="ORF">QQZ08_009766</name>
</gene>
<sequence length="292" mass="34044">MDARRQRPRRRYDRLEWRRNNALMNDYDDDPLHIHDNEDDFVDFLDPAMNYPGFGRPENVLARPRGPLLAPSRRRNMVVVTLSNEFGGTRPVNQGRYSVDRDLLFTYLPRSRDSVRRGILNLDHLVAPPALEEHPEYMIRSAIRFIFSHLERLSRTGNMDMFGAAEQQMEDELDRPGIVREWASTMHAVCTVLSNDGSLGCSDELLGHIMGFLEIIFEDVQNLIGWWETSVLFQAFADIFQATRRDLVEQLHRIWARFDPEVQDELLRSMRLAMPDEGFEGSAQRMIRALRP</sequence>
<comment type="caution">
    <text evidence="1">The sequence shown here is derived from an EMBL/GenBank/DDBJ whole genome shotgun (WGS) entry which is preliminary data.</text>
</comment>
<accession>A0ABR1HL12</accession>